<dbReference type="RefSeq" id="WP_072285907.1">
    <property type="nucleotide sequence ID" value="NZ_CP015455.1"/>
</dbReference>
<dbReference type="STRING" id="29542.A6070_11505"/>
<gene>
    <name evidence="1" type="ORF">A7E75_02880</name>
</gene>
<keyword evidence="2" id="KW-1185">Reference proteome</keyword>
<dbReference type="KEGG" id="pace:A6070_11505"/>
<protein>
    <submittedName>
        <fullName evidence="1">Uncharacterized protein</fullName>
    </submittedName>
</protein>
<sequence length="65" mass="7493">MKKPNCIIAGDTKIEVNEDEYEDFPDLLIIQCHDREQIRQAIRTGKIEFTIFGGEPQNPVIGTFR</sequence>
<proteinExistence type="predicted"/>
<evidence type="ECO:0000313" key="2">
    <source>
        <dbReference type="Proteomes" id="UP000182264"/>
    </source>
</evidence>
<dbReference type="EMBL" id="CP015518">
    <property type="protein sequence ID" value="APG24090.1"/>
    <property type="molecule type" value="Genomic_DNA"/>
</dbReference>
<dbReference type="AlphaFoldDB" id="A0A1L3GDR5"/>
<evidence type="ECO:0000313" key="1">
    <source>
        <dbReference type="EMBL" id="APG24090.1"/>
    </source>
</evidence>
<dbReference type="Proteomes" id="UP000182264">
    <property type="component" value="Chromosome"/>
</dbReference>
<organism evidence="1 2">
    <name type="scientific">Syntrophotalea acetylenica</name>
    <name type="common">Pelobacter acetylenicus</name>
    <dbReference type="NCBI Taxonomy" id="29542"/>
    <lineage>
        <taxon>Bacteria</taxon>
        <taxon>Pseudomonadati</taxon>
        <taxon>Thermodesulfobacteriota</taxon>
        <taxon>Desulfuromonadia</taxon>
        <taxon>Desulfuromonadales</taxon>
        <taxon>Syntrophotaleaceae</taxon>
        <taxon>Syntrophotalea</taxon>
    </lineage>
</organism>
<accession>A0A1L3GDR5</accession>
<name>A0A1L3GDR5_SYNAC</name>
<reference evidence="1 2" key="1">
    <citation type="journal article" date="2017" name="Genome Announc.">
        <title>Complete Genome Sequences of Two Acetylene-Fermenting Pelobacter acetylenicus Strains.</title>
        <authorList>
            <person name="Sutton J.M."/>
            <person name="Baesman S.M."/>
            <person name="Fierst J.L."/>
            <person name="Poret-Peterson A.T."/>
            <person name="Oremland R.S."/>
            <person name="Dunlap D.S."/>
            <person name="Akob D.M."/>
        </authorList>
    </citation>
    <scope>NUCLEOTIDE SEQUENCE [LARGE SCALE GENOMIC DNA]</scope>
    <source>
        <strain evidence="1 2">DSM 3247</strain>
    </source>
</reference>